<name>A0AAD2Q1I9_9AGAR</name>
<evidence type="ECO:0008006" key="10">
    <source>
        <dbReference type="Google" id="ProtNLM"/>
    </source>
</evidence>
<dbReference type="PRINTS" id="PR00320">
    <property type="entry name" value="GPROTEINBRPT"/>
</dbReference>
<dbReference type="PANTHER" id="PTHR22842">
    <property type="entry name" value="WD40 REPEAT PROTEIN"/>
    <property type="match status" value="1"/>
</dbReference>
<comment type="caution">
    <text evidence="7">The sequence shown here is derived from an EMBL/GenBank/DDBJ whole genome shotgun (WGS) entry which is preliminary data.</text>
</comment>
<dbReference type="InterPro" id="IPR015943">
    <property type="entry name" value="WD40/YVTN_repeat-like_dom_sf"/>
</dbReference>
<dbReference type="InterPro" id="IPR001680">
    <property type="entry name" value="WD40_rpt"/>
</dbReference>
<evidence type="ECO:0000256" key="1">
    <source>
        <dbReference type="ARBA" id="ARBA00004496"/>
    </source>
</evidence>
<dbReference type="InterPro" id="IPR051980">
    <property type="entry name" value="WD_repeat_MORG1"/>
</dbReference>
<dbReference type="GO" id="GO:0005737">
    <property type="term" value="C:cytoplasm"/>
    <property type="evidence" value="ECO:0007669"/>
    <property type="project" value="UniProtKB-SubCell"/>
</dbReference>
<dbReference type="GO" id="GO:0000398">
    <property type="term" value="P:mRNA splicing, via spliceosome"/>
    <property type="evidence" value="ECO:0007669"/>
    <property type="project" value="TreeGrafter"/>
</dbReference>
<dbReference type="InterPro" id="IPR020472">
    <property type="entry name" value="WD40_PAC1"/>
</dbReference>
<dbReference type="InterPro" id="IPR019775">
    <property type="entry name" value="WD40_repeat_CS"/>
</dbReference>
<keyword evidence="2" id="KW-0963">Cytoplasm</keyword>
<evidence type="ECO:0000313" key="7">
    <source>
        <dbReference type="EMBL" id="CAK5265796.1"/>
    </source>
</evidence>
<keyword evidence="9" id="KW-1185">Reference proteome</keyword>
<feature type="repeat" description="WD" evidence="6">
    <location>
        <begin position="103"/>
        <end position="137"/>
    </location>
</feature>
<accession>A0AAD2Q1I9</accession>
<dbReference type="SUPFAM" id="SSF50978">
    <property type="entry name" value="WD40 repeat-like"/>
    <property type="match status" value="1"/>
</dbReference>
<dbReference type="Pfam" id="PF00400">
    <property type="entry name" value="WD40"/>
    <property type="match status" value="4"/>
</dbReference>
<comment type="subcellular location">
    <subcellularLocation>
        <location evidence="1">Cytoplasm</location>
    </subcellularLocation>
</comment>
<dbReference type="AlphaFoldDB" id="A0AAD2Q1I9"/>
<dbReference type="PROSITE" id="PS50082">
    <property type="entry name" value="WD_REPEATS_2"/>
    <property type="match status" value="3"/>
</dbReference>
<dbReference type="InterPro" id="IPR036322">
    <property type="entry name" value="WD40_repeat_dom_sf"/>
</dbReference>
<evidence type="ECO:0000313" key="9">
    <source>
        <dbReference type="Proteomes" id="UP001295794"/>
    </source>
</evidence>
<evidence type="ECO:0000256" key="6">
    <source>
        <dbReference type="PROSITE-ProRule" id="PRU00221"/>
    </source>
</evidence>
<feature type="repeat" description="WD" evidence="6">
    <location>
        <begin position="61"/>
        <end position="102"/>
    </location>
</feature>
<protein>
    <recommendedName>
        <fullName evidence="10">Nuclear mRNA splicing protein</fullName>
    </recommendedName>
</protein>
<feature type="repeat" description="WD" evidence="6">
    <location>
        <begin position="18"/>
        <end position="60"/>
    </location>
</feature>
<dbReference type="Gene3D" id="2.130.10.10">
    <property type="entry name" value="YVTN repeat-like/Quinoprotein amine dehydrogenase"/>
    <property type="match status" value="1"/>
</dbReference>
<sequence>MSPSRGPESLPRHLHVTLSGHKGPVNVARYAKAAAKYILTGGQDRIIKLWNADTGAEVKAFAAHGYEVLSLTVSHDNARFASSGGDRSVFLWDVATASTLRRIPGHMGKIHAVEFNDDASVLASGSFDSTVRLWDLKYILFRLNSSALTHPRAQNRQPIQILDEAQDAIQTLYVGSTYIVSGSLDGHVRTYDLRMGELRSDCLGHPVTSVVPTQDSQTMLVTTLDSHIRLMDVSTGKMLNDFTSHANEAYRCRACFGHGEASVICGDEKGAVWAWDLLDAKPLQPNPPPRVHDKVITWTEHHPVMKNEMFTASADGTVKVWRQVENE</sequence>
<dbReference type="EMBL" id="CAVNYO010000444">
    <property type="protein sequence ID" value="CAK5281592.1"/>
    <property type="molecule type" value="Genomic_DNA"/>
</dbReference>
<evidence type="ECO:0000313" key="8">
    <source>
        <dbReference type="EMBL" id="CAK5281592.1"/>
    </source>
</evidence>
<comment type="similarity">
    <text evidence="5">Belongs to the WD repeat MORG1 family.</text>
</comment>
<dbReference type="PANTHER" id="PTHR22842:SF3">
    <property type="entry name" value="WD REPEAT DOMAIN-CONTAINING PROTEIN 83"/>
    <property type="match status" value="1"/>
</dbReference>
<reference evidence="7" key="1">
    <citation type="submission" date="2023-11" db="EMBL/GenBank/DDBJ databases">
        <authorList>
            <person name="De Vega J J."/>
            <person name="De Vega J J."/>
        </authorList>
    </citation>
    <scope>NUCLEOTIDE SEQUENCE</scope>
</reference>
<dbReference type="SMART" id="SM00320">
    <property type="entry name" value="WD40"/>
    <property type="match status" value="7"/>
</dbReference>
<dbReference type="PROSITE" id="PS50294">
    <property type="entry name" value="WD_REPEATS_REGION"/>
    <property type="match status" value="3"/>
</dbReference>
<evidence type="ECO:0000256" key="2">
    <source>
        <dbReference type="ARBA" id="ARBA00022490"/>
    </source>
</evidence>
<gene>
    <name evidence="8" type="ORF">MYCIT1_LOCUS32808</name>
    <name evidence="7" type="ORF">MYCIT1_LOCUS7063</name>
</gene>
<keyword evidence="4" id="KW-0677">Repeat</keyword>
<organism evidence="7 9">
    <name type="scientific">Mycena citricolor</name>
    <dbReference type="NCBI Taxonomy" id="2018698"/>
    <lineage>
        <taxon>Eukaryota</taxon>
        <taxon>Fungi</taxon>
        <taxon>Dikarya</taxon>
        <taxon>Basidiomycota</taxon>
        <taxon>Agaricomycotina</taxon>
        <taxon>Agaricomycetes</taxon>
        <taxon>Agaricomycetidae</taxon>
        <taxon>Agaricales</taxon>
        <taxon>Marasmiineae</taxon>
        <taxon>Mycenaceae</taxon>
        <taxon>Mycena</taxon>
    </lineage>
</organism>
<keyword evidence="3 6" id="KW-0853">WD repeat</keyword>
<evidence type="ECO:0000256" key="3">
    <source>
        <dbReference type="ARBA" id="ARBA00022574"/>
    </source>
</evidence>
<dbReference type="Proteomes" id="UP001295794">
    <property type="component" value="Unassembled WGS sequence"/>
</dbReference>
<dbReference type="PROSITE" id="PS00678">
    <property type="entry name" value="WD_REPEATS_1"/>
    <property type="match status" value="2"/>
</dbReference>
<proteinExistence type="inferred from homology"/>
<dbReference type="GO" id="GO:0071013">
    <property type="term" value="C:catalytic step 2 spliceosome"/>
    <property type="evidence" value="ECO:0007669"/>
    <property type="project" value="TreeGrafter"/>
</dbReference>
<evidence type="ECO:0000256" key="4">
    <source>
        <dbReference type="ARBA" id="ARBA00022737"/>
    </source>
</evidence>
<dbReference type="EMBL" id="CAVNYO010000101">
    <property type="protein sequence ID" value="CAK5265796.1"/>
    <property type="molecule type" value="Genomic_DNA"/>
</dbReference>
<evidence type="ECO:0000256" key="5">
    <source>
        <dbReference type="ARBA" id="ARBA00038145"/>
    </source>
</evidence>
<dbReference type="CDD" id="cd00200">
    <property type="entry name" value="WD40"/>
    <property type="match status" value="1"/>
</dbReference>